<dbReference type="Proteomes" id="UP000318138">
    <property type="component" value="Chromosome"/>
</dbReference>
<evidence type="ECO:0000313" key="3">
    <source>
        <dbReference type="Proteomes" id="UP000318138"/>
    </source>
</evidence>
<name>A0A859F9Q9_9BACI</name>
<keyword evidence="1" id="KW-1133">Transmembrane helix</keyword>
<dbReference type="EMBL" id="CP041372">
    <property type="protein sequence ID" value="QKS69923.1"/>
    <property type="molecule type" value="Genomic_DNA"/>
</dbReference>
<protein>
    <submittedName>
        <fullName evidence="2">Uncharacterized protein</fullName>
    </submittedName>
</protein>
<evidence type="ECO:0000313" key="2">
    <source>
        <dbReference type="EMBL" id="QKS69923.1"/>
    </source>
</evidence>
<gene>
    <name evidence="2" type="ORF">FLK61_24385</name>
</gene>
<sequence length="97" mass="10969">MEIIIAIVGIILIGLLLNYLMGYGKGRIVLELEEWYTDINKHSQAVVTALRDEGRDVQYQGNREFLIDGKTYHLTERAVSTPGPPMQRTILVPDKKA</sequence>
<proteinExistence type="predicted"/>
<keyword evidence="3" id="KW-1185">Reference proteome</keyword>
<accession>A0A859F9Q9</accession>
<keyword evidence="1" id="KW-0472">Membrane</keyword>
<evidence type="ECO:0000256" key="1">
    <source>
        <dbReference type="SAM" id="Phobius"/>
    </source>
</evidence>
<dbReference type="AlphaFoldDB" id="A0A859F9Q9"/>
<feature type="transmembrane region" description="Helical" evidence="1">
    <location>
        <begin position="6"/>
        <end position="23"/>
    </location>
</feature>
<organism evidence="2 3">
    <name type="scientific">Paenalkalicoccus suaedae</name>
    <dbReference type="NCBI Taxonomy" id="2592382"/>
    <lineage>
        <taxon>Bacteria</taxon>
        <taxon>Bacillati</taxon>
        <taxon>Bacillota</taxon>
        <taxon>Bacilli</taxon>
        <taxon>Bacillales</taxon>
        <taxon>Bacillaceae</taxon>
        <taxon>Paenalkalicoccus</taxon>
    </lineage>
</organism>
<dbReference type="KEGG" id="psua:FLK61_24385"/>
<keyword evidence="1" id="KW-0812">Transmembrane</keyword>
<dbReference type="RefSeq" id="WP_176007967.1">
    <property type="nucleotide sequence ID" value="NZ_CP041372.2"/>
</dbReference>
<reference evidence="3" key="1">
    <citation type="submission" date="2019-07" db="EMBL/GenBank/DDBJ databases">
        <title>Bacillus alkalisoli sp. nov. isolated from saline soil.</title>
        <authorList>
            <person name="Sun J.-Q."/>
            <person name="Xu L."/>
        </authorList>
    </citation>
    <scope>NUCLEOTIDE SEQUENCE [LARGE SCALE GENOMIC DNA]</scope>
    <source>
        <strain evidence="3">M4U3P1</strain>
    </source>
</reference>